<dbReference type="EMBL" id="CAJNOC010000156">
    <property type="protein sequence ID" value="CAF0720442.1"/>
    <property type="molecule type" value="Genomic_DNA"/>
</dbReference>
<gene>
    <name evidence="2" type="ORF">OXX778_LOCUS2110</name>
</gene>
<evidence type="ECO:0000313" key="3">
    <source>
        <dbReference type="Proteomes" id="UP000663879"/>
    </source>
</evidence>
<keyword evidence="1" id="KW-0175">Coiled coil</keyword>
<name>A0A813MPZ1_9BILA</name>
<comment type="caution">
    <text evidence="2">The sequence shown here is derived from an EMBL/GenBank/DDBJ whole genome shotgun (WGS) entry which is preliminary data.</text>
</comment>
<keyword evidence="3" id="KW-1185">Reference proteome</keyword>
<feature type="coiled-coil region" evidence="1">
    <location>
        <begin position="88"/>
        <end position="122"/>
    </location>
</feature>
<dbReference type="Proteomes" id="UP000663879">
    <property type="component" value="Unassembled WGS sequence"/>
</dbReference>
<proteinExistence type="predicted"/>
<sequence length="141" mass="16433">MSGRRICSENDDVSYGEPCLVLGSKQTTNSESKKDVEGNYLKFLSQLSTEKCKVDQLESIDHDIHDLIKKKYETMERIEIETKYMAYLKEKIDEATKLKNENDVLMNELKKLNSDNMILEGEYKKLLPEGYKFEKNQPIKV</sequence>
<accession>A0A813MPZ1</accession>
<reference evidence="2" key="1">
    <citation type="submission" date="2021-02" db="EMBL/GenBank/DDBJ databases">
        <authorList>
            <person name="Nowell W R."/>
        </authorList>
    </citation>
    <scope>NUCLEOTIDE SEQUENCE</scope>
    <source>
        <strain evidence="2">Ploen Becks lab</strain>
    </source>
</reference>
<protein>
    <submittedName>
        <fullName evidence="2">Uncharacterized protein</fullName>
    </submittedName>
</protein>
<dbReference type="AlphaFoldDB" id="A0A813MPZ1"/>
<organism evidence="2 3">
    <name type="scientific">Brachionus calyciflorus</name>
    <dbReference type="NCBI Taxonomy" id="104777"/>
    <lineage>
        <taxon>Eukaryota</taxon>
        <taxon>Metazoa</taxon>
        <taxon>Spiralia</taxon>
        <taxon>Gnathifera</taxon>
        <taxon>Rotifera</taxon>
        <taxon>Eurotatoria</taxon>
        <taxon>Monogononta</taxon>
        <taxon>Pseudotrocha</taxon>
        <taxon>Ploima</taxon>
        <taxon>Brachionidae</taxon>
        <taxon>Brachionus</taxon>
    </lineage>
</organism>
<dbReference type="OrthoDB" id="10238589at2759"/>
<evidence type="ECO:0000256" key="1">
    <source>
        <dbReference type="SAM" id="Coils"/>
    </source>
</evidence>
<evidence type="ECO:0000313" key="2">
    <source>
        <dbReference type="EMBL" id="CAF0720442.1"/>
    </source>
</evidence>